<keyword evidence="3" id="KW-1185">Reference proteome</keyword>
<dbReference type="Gene3D" id="3.30.1460.30">
    <property type="entry name" value="YgaC/TfoX-N like chaperone"/>
    <property type="match status" value="1"/>
</dbReference>
<evidence type="ECO:0000259" key="1">
    <source>
        <dbReference type="Pfam" id="PF04993"/>
    </source>
</evidence>
<reference evidence="2 3" key="1">
    <citation type="submission" date="2022-06" db="EMBL/GenBank/DDBJ databases">
        <title>Mesorhizobium sp. strain RP14 Genome sequencing and assembly.</title>
        <authorList>
            <person name="Kim I."/>
        </authorList>
    </citation>
    <scope>NUCLEOTIDE SEQUENCE [LARGE SCALE GENOMIC DNA]</scope>
    <source>
        <strain evidence="3">RP14(2022)</strain>
    </source>
</reference>
<sequence>MDDETIRELFEAFGPVSIRRMFGGKGIYRDGLIFALVLRDELMLKGDELNAPEWEREGAARWTYQNSKGKPVAMPYWSAPVDVLEDRDGLTSWAREAFSAALRAEQAKRGPDV</sequence>
<dbReference type="PANTHER" id="PTHR36121:SF1">
    <property type="entry name" value="PROTEIN SXY"/>
    <property type="match status" value="1"/>
</dbReference>
<proteinExistence type="predicted"/>
<dbReference type="Proteomes" id="UP001205906">
    <property type="component" value="Unassembled WGS sequence"/>
</dbReference>
<dbReference type="RefSeq" id="WP_252815773.1">
    <property type="nucleotide sequence ID" value="NZ_JAMXQS010000001.1"/>
</dbReference>
<dbReference type="InterPro" id="IPR047525">
    <property type="entry name" value="TfoX-like"/>
</dbReference>
<evidence type="ECO:0000313" key="2">
    <source>
        <dbReference type="EMBL" id="MCO6048747.1"/>
    </source>
</evidence>
<dbReference type="PANTHER" id="PTHR36121">
    <property type="entry name" value="PROTEIN SXY"/>
    <property type="match status" value="1"/>
</dbReference>
<feature type="domain" description="TfoX N-terminal" evidence="1">
    <location>
        <begin position="8"/>
        <end position="101"/>
    </location>
</feature>
<comment type="caution">
    <text evidence="2">The sequence shown here is derived from an EMBL/GenBank/DDBJ whole genome shotgun (WGS) entry which is preliminary data.</text>
</comment>
<dbReference type="SUPFAM" id="SSF159894">
    <property type="entry name" value="YgaC/TfoX-N like"/>
    <property type="match status" value="1"/>
</dbReference>
<dbReference type="EMBL" id="JAMXQS010000001">
    <property type="protein sequence ID" value="MCO6048747.1"/>
    <property type="molecule type" value="Genomic_DNA"/>
</dbReference>
<dbReference type="InterPro" id="IPR007076">
    <property type="entry name" value="TfoX_N"/>
</dbReference>
<gene>
    <name evidence="2" type="ORF">NGM99_02955</name>
</gene>
<accession>A0ABT1C1Q2</accession>
<name>A0ABT1C1Q2_9HYPH</name>
<protein>
    <submittedName>
        <fullName evidence="2">TfoX/Sxy family protein</fullName>
    </submittedName>
</protein>
<organism evidence="2 3">
    <name type="scientific">Mesorhizobium liriopis</name>
    <dbReference type="NCBI Taxonomy" id="2953882"/>
    <lineage>
        <taxon>Bacteria</taxon>
        <taxon>Pseudomonadati</taxon>
        <taxon>Pseudomonadota</taxon>
        <taxon>Alphaproteobacteria</taxon>
        <taxon>Hyphomicrobiales</taxon>
        <taxon>Phyllobacteriaceae</taxon>
        <taxon>Mesorhizobium</taxon>
    </lineage>
</organism>
<evidence type="ECO:0000313" key="3">
    <source>
        <dbReference type="Proteomes" id="UP001205906"/>
    </source>
</evidence>
<dbReference type="Pfam" id="PF04993">
    <property type="entry name" value="TfoX_N"/>
    <property type="match status" value="1"/>
</dbReference>